<feature type="transmembrane region" description="Helical" evidence="1">
    <location>
        <begin position="329"/>
        <end position="349"/>
    </location>
</feature>
<feature type="signal peptide" evidence="2">
    <location>
        <begin position="1"/>
        <end position="19"/>
    </location>
</feature>
<name>A0A813LD10_POLGL</name>
<feature type="transmembrane region" description="Helical" evidence="1">
    <location>
        <begin position="295"/>
        <end position="317"/>
    </location>
</feature>
<gene>
    <name evidence="3" type="ORF">PGLA2088_LOCUS44295</name>
</gene>
<feature type="transmembrane region" description="Helical" evidence="1">
    <location>
        <begin position="65"/>
        <end position="83"/>
    </location>
</feature>
<dbReference type="EMBL" id="CAJNNW010035132">
    <property type="protein sequence ID" value="CAE8725841.1"/>
    <property type="molecule type" value="Genomic_DNA"/>
</dbReference>
<keyword evidence="1" id="KW-1133">Transmembrane helix</keyword>
<feature type="transmembrane region" description="Helical" evidence="1">
    <location>
        <begin position="262"/>
        <end position="283"/>
    </location>
</feature>
<feature type="transmembrane region" description="Helical" evidence="1">
    <location>
        <begin position="145"/>
        <end position="164"/>
    </location>
</feature>
<evidence type="ECO:0000313" key="4">
    <source>
        <dbReference type="Proteomes" id="UP000626109"/>
    </source>
</evidence>
<keyword evidence="2" id="KW-0732">Signal</keyword>
<feature type="chain" id="PRO_5032756638" evidence="2">
    <location>
        <begin position="20"/>
        <end position="536"/>
    </location>
</feature>
<feature type="transmembrane region" description="Helical" evidence="1">
    <location>
        <begin position="370"/>
        <end position="390"/>
    </location>
</feature>
<feature type="transmembrane region" description="Helical" evidence="1">
    <location>
        <begin position="103"/>
        <end position="124"/>
    </location>
</feature>
<accession>A0A813LD10</accession>
<feature type="transmembrane region" description="Helical" evidence="1">
    <location>
        <begin position="396"/>
        <end position="420"/>
    </location>
</feature>
<proteinExistence type="predicted"/>
<keyword evidence="1" id="KW-0472">Membrane</keyword>
<keyword evidence="1" id="KW-0812">Transmembrane</keyword>
<sequence>MPMVLQWLLLGALFAGVAADAPPAAAPVLDADYEVACMLLGSVAFVMSLFYLLNHRDKEIKQYSWNVISTSICIFTGVHIGTAWNGMLSYLILGAAPTPFKTLLVYCSTSFGWYVALQLVLMWVSGAIGPKPSNVEKMVLNMKCWAVLIGITLGGSNLGLWGFIQQQVPKTLLCTALVVPLAWVIIMGLYLIGDHIRETWSKSDGEKDVYEEYWDKFAEITENGAACMAIAHLIVQVIRFSITGSLPLAGGQVAPGQHPTAHQAMCLLASAVGFAVLMVMISLFMSKRWGRTKMWMHMVSGNCISFCILYAMTWLIMARIGAEGVMGTMLLALTVTFVSIGQIFVLDYLADMDCTGEAADKEIQAFVQPLSLLIGFAWKGAFAASLTQVAGKQQVLPVPVMTLIVAVLIGVVVVPAWRWFILPVVMEGELAHARKQDSHLLDIMAGDTVVFVVVVVVVVVIAVVVVVVVVCCCGVVVVVVVVCCWSVLGSSITATHEFFFQYKAHIHVSMHTHIIDDRPQQQQQLQLQQQQPQRHT</sequence>
<dbReference type="AlphaFoldDB" id="A0A813LD10"/>
<dbReference type="Proteomes" id="UP000626109">
    <property type="component" value="Unassembled WGS sequence"/>
</dbReference>
<feature type="transmembrane region" description="Helical" evidence="1">
    <location>
        <begin position="467"/>
        <end position="488"/>
    </location>
</feature>
<protein>
    <submittedName>
        <fullName evidence="3">Uncharacterized protein</fullName>
    </submittedName>
</protein>
<feature type="transmembrane region" description="Helical" evidence="1">
    <location>
        <begin position="35"/>
        <end position="53"/>
    </location>
</feature>
<organism evidence="3 4">
    <name type="scientific">Polarella glacialis</name>
    <name type="common">Dinoflagellate</name>
    <dbReference type="NCBI Taxonomy" id="89957"/>
    <lineage>
        <taxon>Eukaryota</taxon>
        <taxon>Sar</taxon>
        <taxon>Alveolata</taxon>
        <taxon>Dinophyceae</taxon>
        <taxon>Suessiales</taxon>
        <taxon>Suessiaceae</taxon>
        <taxon>Polarella</taxon>
    </lineage>
</organism>
<feature type="transmembrane region" description="Helical" evidence="1">
    <location>
        <begin position="170"/>
        <end position="192"/>
    </location>
</feature>
<evidence type="ECO:0000256" key="1">
    <source>
        <dbReference type="SAM" id="Phobius"/>
    </source>
</evidence>
<evidence type="ECO:0000313" key="3">
    <source>
        <dbReference type="EMBL" id="CAE8725841.1"/>
    </source>
</evidence>
<comment type="caution">
    <text evidence="3">The sequence shown here is derived from an EMBL/GenBank/DDBJ whole genome shotgun (WGS) entry which is preliminary data.</text>
</comment>
<evidence type="ECO:0000256" key="2">
    <source>
        <dbReference type="SAM" id="SignalP"/>
    </source>
</evidence>
<feature type="transmembrane region" description="Helical" evidence="1">
    <location>
        <begin position="440"/>
        <end position="461"/>
    </location>
</feature>
<reference evidence="3" key="1">
    <citation type="submission" date="2021-02" db="EMBL/GenBank/DDBJ databases">
        <authorList>
            <person name="Dougan E. K."/>
            <person name="Rhodes N."/>
            <person name="Thang M."/>
            <person name="Chan C."/>
        </authorList>
    </citation>
    <scope>NUCLEOTIDE SEQUENCE</scope>
</reference>